<gene>
    <name evidence="3" type="ORF">GRAN_0679</name>
</gene>
<dbReference type="SUPFAM" id="SSF52833">
    <property type="entry name" value="Thioredoxin-like"/>
    <property type="match status" value="1"/>
</dbReference>
<keyword evidence="1" id="KW-0472">Membrane</keyword>
<dbReference type="EMBL" id="RDSM01000001">
    <property type="protein sequence ID" value="RXH57369.1"/>
    <property type="molecule type" value="Genomic_DNA"/>
</dbReference>
<dbReference type="InterPro" id="IPR036249">
    <property type="entry name" value="Thioredoxin-like_sf"/>
</dbReference>
<evidence type="ECO:0000259" key="2">
    <source>
        <dbReference type="PROSITE" id="PS51352"/>
    </source>
</evidence>
<reference evidence="3 4" key="1">
    <citation type="submission" date="2018-11" db="EMBL/GenBank/DDBJ databases">
        <authorList>
            <person name="Mardanov A.V."/>
            <person name="Ravin N.V."/>
            <person name="Dedysh S.N."/>
        </authorList>
    </citation>
    <scope>NUCLEOTIDE SEQUENCE [LARGE SCALE GENOMIC DNA]</scope>
    <source>
        <strain evidence="3 4">AF10</strain>
    </source>
</reference>
<dbReference type="RefSeq" id="WP_128911547.1">
    <property type="nucleotide sequence ID" value="NZ_RDSM01000001.1"/>
</dbReference>
<dbReference type="OrthoDB" id="7629852at2"/>
<dbReference type="GO" id="GO:0016853">
    <property type="term" value="F:isomerase activity"/>
    <property type="evidence" value="ECO:0007669"/>
    <property type="project" value="UniProtKB-KW"/>
</dbReference>
<proteinExistence type="predicted"/>
<reference evidence="4" key="2">
    <citation type="submission" date="2019-02" db="EMBL/GenBank/DDBJ databases">
        <title>Granulicella sibirica sp. nov., a psychrotolerant acidobacterium isolated from an organic soil layer in forested tundra, West Siberia.</title>
        <authorList>
            <person name="Oshkin I.Y."/>
            <person name="Kulichevskaya I.S."/>
            <person name="Rijpstra W.I.C."/>
            <person name="Sinninghe Damste J.S."/>
            <person name="Rakitin A.L."/>
            <person name="Ravin N.V."/>
            <person name="Dedysh S.N."/>
        </authorList>
    </citation>
    <scope>NUCLEOTIDE SEQUENCE [LARGE SCALE GENOMIC DNA]</scope>
    <source>
        <strain evidence="4">AF10</strain>
    </source>
</reference>
<feature type="transmembrane region" description="Helical" evidence="1">
    <location>
        <begin position="18"/>
        <end position="38"/>
    </location>
</feature>
<sequence>MARPTKPPVPPIRNRGPVLVVAILGVAIIVTGGVFFYLHTTEKPAAETTESSPVAAVQPEVTTPHAIPKNHIYSVTADPKVEIAAALTQAKKENKRVILDFGGDWCGDCQVLDLYFHQAPNSGLLAQNFVVVHIYIGEDGQMDQHLDVAQKYEVPISKGVPALAVLNADGKLVYAQRSGEFEAMRRMDPASVSEFLNRWKA</sequence>
<accession>A0A4Q0T5T4</accession>
<keyword evidence="1" id="KW-1133">Transmembrane helix</keyword>
<keyword evidence="4" id="KW-1185">Reference proteome</keyword>
<name>A0A4Q0T5T4_9BACT</name>
<dbReference type="PROSITE" id="PS51352">
    <property type="entry name" value="THIOREDOXIN_2"/>
    <property type="match status" value="1"/>
</dbReference>
<keyword evidence="1" id="KW-0812">Transmembrane</keyword>
<dbReference type="Gene3D" id="3.40.30.10">
    <property type="entry name" value="Glutaredoxin"/>
    <property type="match status" value="1"/>
</dbReference>
<evidence type="ECO:0000313" key="4">
    <source>
        <dbReference type="Proteomes" id="UP000289437"/>
    </source>
</evidence>
<dbReference type="InterPro" id="IPR013766">
    <property type="entry name" value="Thioredoxin_domain"/>
</dbReference>
<evidence type="ECO:0000256" key="1">
    <source>
        <dbReference type="SAM" id="Phobius"/>
    </source>
</evidence>
<comment type="caution">
    <text evidence="3">The sequence shown here is derived from an EMBL/GenBank/DDBJ whole genome shotgun (WGS) entry which is preliminary data.</text>
</comment>
<feature type="domain" description="Thioredoxin" evidence="2">
    <location>
        <begin position="52"/>
        <end position="201"/>
    </location>
</feature>
<evidence type="ECO:0000313" key="3">
    <source>
        <dbReference type="EMBL" id="RXH57369.1"/>
    </source>
</evidence>
<dbReference type="Proteomes" id="UP000289437">
    <property type="component" value="Unassembled WGS sequence"/>
</dbReference>
<protein>
    <submittedName>
        <fullName evidence="3">Putative thiol-disulfide isomerase and thioredoxin</fullName>
    </submittedName>
</protein>
<dbReference type="Pfam" id="PF13899">
    <property type="entry name" value="Thioredoxin_7"/>
    <property type="match status" value="1"/>
</dbReference>
<organism evidence="3 4">
    <name type="scientific">Granulicella sibirica</name>
    <dbReference type="NCBI Taxonomy" id="2479048"/>
    <lineage>
        <taxon>Bacteria</taxon>
        <taxon>Pseudomonadati</taxon>
        <taxon>Acidobacteriota</taxon>
        <taxon>Terriglobia</taxon>
        <taxon>Terriglobales</taxon>
        <taxon>Acidobacteriaceae</taxon>
        <taxon>Granulicella</taxon>
    </lineage>
</organism>
<dbReference type="AlphaFoldDB" id="A0A4Q0T5T4"/>
<keyword evidence="3" id="KW-0413">Isomerase</keyword>